<proteinExistence type="predicted"/>
<feature type="transmembrane region" description="Helical" evidence="1">
    <location>
        <begin position="114"/>
        <end position="135"/>
    </location>
</feature>
<feature type="transmembrane region" description="Helical" evidence="1">
    <location>
        <begin position="89"/>
        <end position="108"/>
    </location>
</feature>
<protein>
    <submittedName>
        <fullName evidence="2">Membrane protein</fullName>
    </submittedName>
</protein>
<feature type="transmembrane region" description="Helical" evidence="1">
    <location>
        <begin position="192"/>
        <end position="211"/>
    </location>
</feature>
<keyword evidence="1" id="KW-0472">Membrane</keyword>
<organism evidence="2 3">
    <name type="scientific">Clostridium novyi A str. 4552</name>
    <dbReference type="NCBI Taxonomy" id="1444289"/>
    <lineage>
        <taxon>Bacteria</taxon>
        <taxon>Bacillati</taxon>
        <taxon>Bacillota</taxon>
        <taxon>Clostridia</taxon>
        <taxon>Eubacteriales</taxon>
        <taxon>Clostridiaceae</taxon>
        <taxon>Clostridium</taxon>
    </lineage>
</organism>
<keyword evidence="1" id="KW-1133">Transmembrane helix</keyword>
<evidence type="ECO:0000313" key="2">
    <source>
        <dbReference type="EMBL" id="KGM95818.1"/>
    </source>
</evidence>
<dbReference type="RefSeq" id="WP_039255495.1">
    <property type="nucleotide sequence ID" value="NZ_JENJ01000032.1"/>
</dbReference>
<feature type="transmembrane region" description="Helical" evidence="1">
    <location>
        <begin position="272"/>
        <end position="295"/>
    </location>
</feature>
<comment type="caution">
    <text evidence="2">The sequence shown here is derived from an EMBL/GenBank/DDBJ whole genome shotgun (WGS) entry which is preliminary data.</text>
</comment>
<sequence>MRKFDKFIDDFLDKSGINDFDKKDLKDEIRDHLMLLKLDYINKGYSESDAIRLSIKDFGKDNSIGKEVRKNLPSKNKAMILSKKDKVKCIIYMFLSYFLFIFLSETVFEISHKTILFNVLLGIIPSLVGFIYMNIKMISDKNKVYNLKIILLIYFIIEKLIMSCFALISGYILRGKLIVGIQVKSSYMFNNIYISSYIIFSVVIIITQTCLDKNKIIDIKSPYSSKSSSVIVGGISIILMISYYLFPNKWYFIHCLIEKIIHSDIEVVSKNLLFIFINNKIIIPNVGLMLFIYLVNKKVNGMISLRRY</sequence>
<dbReference type="OrthoDB" id="1938237at2"/>
<feature type="transmembrane region" description="Helical" evidence="1">
    <location>
        <begin position="147"/>
        <end position="172"/>
    </location>
</feature>
<keyword evidence="1" id="KW-0812">Transmembrane</keyword>
<gene>
    <name evidence="2" type="ORF">Z968_08190</name>
</gene>
<dbReference type="Proteomes" id="UP000030012">
    <property type="component" value="Unassembled WGS sequence"/>
</dbReference>
<accession>A0A0A0I5F2</accession>
<dbReference type="NCBIfam" id="NF038403">
    <property type="entry name" value="perm_prefix_1"/>
    <property type="match status" value="1"/>
</dbReference>
<evidence type="ECO:0000256" key="1">
    <source>
        <dbReference type="SAM" id="Phobius"/>
    </source>
</evidence>
<dbReference type="EMBL" id="JENJ01000032">
    <property type="protein sequence ID" value="KGM95818.1"/>
    <property type="molecule type" value="Genomic_DNA"/>
</dbReference>
<reference evidence="2 3" key="1">
    <citation type="submission" date="2014-01" db="EMBL/GenBank/DDBJ databases">
        <title>Plasmidome dynamics in the species complex Clostridium novyi sensu lato converts strains of independent lineages into distinctly different pathogens.</title>
        <authorList>
            <person name="Skarin H."/>
            <person name="Segerman B."/>
        </authorList>
    </citation>
    <scope>NUCLEOTIDE SEQUENCE [LARGE SCALE GENOMIC DNA]</scope>
    <source>
        <strain evidence="2 3">4552</strain>
    </source>
</reference>
<evidence type="ECO:0000313" key="3">
    <source>
        <dbReference type="Proteomes" id="UP000030012"/>
    </source>
</evidence>
<name>A0A0A0I5F2_CLONO</name>
<dbReference type="AlphaFoldDB" id="A0A0A0I5F2"/>
<feature type="transmembrane region" description="Helical" evidence="1">
    <location>
        <begin position="223"/>
        <end position="246"/>
    </location>
</feature>
<dbReference type="InterPro" id="IPR047928">
    <property type="entry name" value="Perm_prefix_1"/>
</dbReference>